<comment type="similarity">
    <text evidence="5">Belongs to the TAF10 family.</text>
</comment>
<keyword evidence="2" id="KW-0805">Transcription regulation</keyword>
<dbReference type="InterPro" id="IPR003923">
    <property type="entry name" value="TAF10"/>
</dbReference>
<evidence type="ECO:0000256" key="2">
    <source>
        <dbReference type="ARBA" id="ARBA00023015"/>
    </source>
</evidence>
<accession>A0A5M8PC89</accession>
<dbReference type="EMBL" id="VXIT01000023">
    <property type="protein sequence ID" value="KAA6406683.1"/>
    <property type="molecule type" value="Genomic_DNA"/>
</dbReference>
<dbReference type="GO" id="GO:0006367">
    <property type="term" value="P:transcription initiation at RNA polymerase II promoter"/>
    <property type="evidence" value="ECO:0007669"/>
    <property type="project" value="TreeGrafter"/>
</dbReference>
<dbReference type="PANTHER" id="PTHR21242:SF0">
    <property type="entry name" value="TRANSCRIPTION INITIATION FACTOR TFIID SUBUNIT 10"/>
    <property type="match status" value="1"/>
</dbReference>
<organism evidence="7 8">
    <name type="scientific">Lasallia pustulata</name>
    <dbReference type="NCBI Taxonomy" id="136370"/>
    <lineage>
        <taxon>Eukaryota</taxon>
        <taxon>Fungi</taxon>
        <taxon>Dikarya</taxon>
        <taxon>Ascomycota</taxon>
        <taxon>Pezizomycotina</taxon>
        <taxon>Lecanoromycetes</taxon>
        <taxon>OSLEUM clade</taxon>
        <taxon>Umbilicariomycetidae</taxon>
        <taxon>Umbilicariales</taxon>
        <taxon>Umbilicariaceae</taxon>
        <taxon>Lasallia</taxon>
    </lineage>
</organism>
<feature type="compositionally biased region" description="Acidic residues" evidence="6">
    <location>
        <begin position="20"/>
        <end position="36"/>
    </location>
</feature>
<evidence type="ECO:0000313" key="8">
    <source>
        <dbReference type="Proteomes" id="UP000324767"/>
    </source>
</evidence>
<evidence type="ECO:0000256" key="1">
    <source>
        <dbReference type="ARBA" id="ARBA00004123"/>
    </source>
</evidence>
<comment type="caution">
    <text evidence="7">The sequence shown here is derived from an EMBL/GenBank/DDBJ whole genome shotgun (WGS) entry which is preliminary data.</text>
</comment>
<feature type="region of interest" description="Disordered" evidence="6">
    <location>
        <begin position="183"/>
        <end position="218"/>
    </location>
</feature>
<dbReference type="GO" id="GO:0003743">
    <property type="term" value="F:translation initiation factor activity"/>
    <property type="evidence" value="ECO:0007669"/>
    <property type="project" value="UniProtKB-KW"/>
</dbReference>
<dbReference type="GO" id="GO:1990841">
    <property type="term" value="F:promoter-specific chromatin binding"/>
    <property type="evidence" value="ECO:0007669"/>
    <property type="project" value="TreeGrafter"/>
</dbReference>
<dbReference type="CDD" id="cd07982">
    <property type="entry name" value="HFD_TAF10"/>
    <property type="match status" value="1"/>
</dbReference>
<name>A0A5M8PC89_9LECA</name>
<evidence type="ECO:0000256" key="3">
    <source>
        <dbReference type="ARBA" id="ARBA00023163"/>
    </source>
</evidence>
<keyword evidence="3" id="KW-0804">Transcription</keyword>
<proteinExistence type="inferred from homology"/>
<evidence type="ECO:0000313" key="7">
    <source>
        <dbReference type="EMBL" id="KAA6406683.1"/>
    </source>
</evidence>
<evidence type="ECO:0000256" key="5">
    <source>
        <dbReference type="ARBA" id="ARBA00025730"/>
    </source>
</evidence>
<dbReference type="GO" id="GO:0000124">
    <property type="term" value="C:SAGA complex"/>
    <property type="evidence" value="ECO:0007669"/>
    <property type="project" value="TreeGrafter"/>
</dbReference>
<gene>
    <name evidence="7" type="ORF">FRX48_09406</name>
</gene>
<sequence length="246" mass="25482">MSSTNPAAPTKDPDPFPQDPTDEGNEAPLEDPDIDIDMTAAPEQAPVGANFDSNNNPLDALDPPPDPRIPTRKDMSLREFLGKMDEYAPIIPDAVTAHHLTLAGLPPPPTTNSTTPTDPSIPHTPLHLSRLLALATQKFIADIAADAYQYSRMRSSNTTSNNPMNTLGIVSGSTAGVVLPSTTASAQQQNPAGGLGPGARGKAEGGRRGGSGGAGNAGHVLGAEGGDLGMAVGEYGVNLRRGEFYR</sequence>
<dbReference type="OrthoDB" id="154356at2759"/>
<protein>
    <submittedName>
        <fullName evidence="7">Transcription initiation factor tfiid subunit 10</fullName>
    </submittedName>
</protein>
<comment type="subcellular location">
    <subcellularLocation>
        <location evidence="1">Nucleus</location>
    </subcellularLocation>
</comment>
<feature type="region of interest" description="Disordered" evidence="6">
    <location>
        <begin position="1"/>
        <end position="72"/>
    </location>
</feature>
<keyword evidence="4" id="KW-0539">Nucleus</keyword>
<reference evidence="7 8" key="1">
    <citation type="submission" date="2019-09" db="EMBL/GenBank/DDBJ databases">
        <title>The hologenome of the rock-dwelling lichen Lasallia pustulata.</title>
        <authorList>
            <person name="Greshake Tzovaras B."/>
            <person name="Segers F."/>
            <person name="Bicker A."/>
            <person name="Dal Grande F."/>
            <person name="Otte J."/>
            <person name="Hankeln T."/>
            <person name="Schmitt I."/>
            <person name="Ebersberger I."/>
        </authorList>
    </citation>
    <scope>NUCLEOTIDE SEQUENCE [LARGE SCALE GENOMIC DNA]</scope>
    <source>
        <strain evidence="7">A1-1</strain>
    </source>
</reference>
<keyword evidence="7" id="KW-0648">Protein biosynthesis</keyword>
<dbReference type="AlphaFoldDB" id="A0A5M8PC89"/>
<dbReference type="GO" id="GO:0005669">
    <property type="term" value="C:transcription factor TFIID complex"/>
    <property type="evidence" value="ECO:0007669"/>
    <property type="project" value="TreeGrafter"/>
</dbReference>
<keyword evidence="7" id="KW-0396">Initiation factor</keyword>
<dbReference type="PANTHER" id="PTHR21242">
    <property type="entry name" value="TRANSCRIPTION INITIATION FACTOR TFIID SUBUNIT 10"/>
    <property type="match status" value="1"/>
</dbReference>
<dbReference type="Pfam" id="PF03540">
    <property type="entry name" value="TAF10"/>
    <property type="match status" value="1"/>
</dbReference>
<evidence type="ECO:0000256" key="6">
    <source>
        <dbReference type="SAM" id="MobiDB-lite"/>
    </source>
</evidence>
<dbReference type="Proteomes" id="UP000324767">
    <property type="component" value="Unassembled WGS sequence"/>
</dbReference>
<dbReference type="GO" id="GO:0016251">
    <property type="term" value="F:RNA polymerase II general transcription initiation factor activity"/>
    <property type="evidence" value="ECO:0007669"/>
    <property type="project" value="TreeGrafter"/>
</dbReference>
<evidence type="ECO:0000256" key="4">
    <source>
        <dbReference type="ARBA" id="ARBA00023242"/>
    </source>
</evidence>